<reference evidence="2 3" key="1">
    <citation type="journal article" date="2020" name="Sci. Rep.">
        <title>A novel cyanobacterial geosmin producer, revising GeoA distribution and dispersion patterns in Bacteria.</title>
        <authorList>
            <person name="Churro C."/>
            <person name="Semedo-Aguiar A.P."/>
            <person name="Silva A.D."/>
            <person name="Pereira-Leal J.B."/>
            <person name="Leite R.B."/>
        </authorList>
    </citation>
    <scope>NUCLEOTIDE SEQUENCE [LARGE SCALE GENOMIC DNA]</scope>
    <source>
        <strain evidence="2 3">IPMA8</strain>
    </source>
</reference>
<evidence type="ECO:0000313" key="3">
    <source>
        <dbReference type="Proteomes" id="UP000702425"/>
    </source>
</evidence>
<comment type="caution">
    <text evidence="2">The sequence shown here is derived from an EMBL/GenBank/DDBJ whole genome shotgun (WGS) entry which is preliminary data.</text>
</comment>
<dbReference type="EMBL" id="SRRZ01000070">
    <property type="protein sequence ID" value="NQE35986.1"/>
    <property type="molecule type" value="Genomic_DNA"/>
</dbReference>
<feature type="domain" description="Insertion element IS150 protein InsJ-like helix-turn-helix" evidence="1">
    <location>
        <begin position="31"/>
        <end position="82"/>
    </location>
</feature>
<dbReference type="InterPro" id="IPR009057">
    <property type="entry name" value="Homeodomain-like_sf"/>
</dbReference>
<proteinExistence type="predicted"/>
<gene>
    <name evidence="2" type="ORF">E5S67_03748</name>
</gene>
<name>A0ABX2D0A6_9CYAN</name>
<dbReference type="InterPro" id="IPR055247">
    <property type="entry name" value="InsJ-like_HTH"/>
</dbReference>
<dbReference type="Pfam" id="PF13518">
    <property type="entry name" value="HTH_28"/>
    <property type="match status" value="1"/>
</dbReference>
<dbReference type="Proteomes" id="UP000702425">
    <property type="component" value="Unassembled WGS sequence"/>
</dbReference>
<protein>
    <recommendedName>
        <fullName evidence="1">Insertion element IS150 protein InsJ-like helix-turn-helix domain-containing protein</fullName>
    </recommendedName>
</protein>
<sequence length="115" mass="13599">MVYPLLLLYLIYLRKAIEHFIQGNPDAREFKRALAVKWSFSGISYRQIIKLLNVSLEFISKWNKNFLTWGVNGLKTAYKGKPSYLSPDKEEIIKKVKSEENVKFGRISYTYRFKI</sequence>
<dbReference type="RefSeq" id="WP_172189780.1">
    <property type="nucleotide sequence ID" value="NZ_CAWPPK010000286.1"/>
</dbReference>
<keyword evidence="3" id="KW-1185">Reference proteome</keyword>
<organism evidence="2 3">
    <name type="scientific">Microcoleus asticus IPMA8</name>
    <dbReference type="NCBI Taxonomy" id="2563858"/>
    <lineage>
        <taxon>Bacteria</taxon>
        <taxon>Bacillati</taxon>
        <taxon>Cyanobacteriota</taxon>
        <taxon>Cyanophyceae</taxon>
        <taxon>Oscillatoriophycideae</taxon>
        <taxon>Oscillatoriales</taxon>
        <taxon>Microcoleaceae</taxon>
        <taxon>Microcoleus</taxon>
        <taxon>Microcoleus asticus</taxon>
    </lineage>
</organism>
<evidence type="ECO:0000259" key="1">
    <source>
        <dbReference type="Pfam" id="PF13518"/>
    </source>
</evidence>
<evidence type="ECO:0000313" key="2">
    <source>
        <dbReference type="EMBL" id="NQE35986.1"/>
    </source>
</evidence>
<accession>A0ABX2D0A6</accession>
<dbReference type="SUPFAM" id="SSF46689">
    <property type="entry name" value="Homeodomain-like"/>
    <property type="match status" value="1"/>
</dbReference>